<organism evidence="3 4">
    <name type="scientific">Clostridium muellerianum</name>
    <dbReference type="NCBI Taxonomy" id="2716538"/>
    <lineage>
        <taxon>Bacteria</taxon>
        <taxon>Bacillati</taxon>
        <taxon>Bacillota</taxon>
        <taxon>Clostridia</taxon>
        <taxon>Eubacteriales</taxon>
        <taxon>Clostridiaceae</taxon>
        <taxon>Clostridium</taxon>
    </lineage>
</organism>
<proteinExistence type="predicted"/>
<reference evidence="3 4" key="2">
    <citation type="submission" date="2020-06" db="EMBL/GenBank/DDBJ databases">
        <title>Complete Genome Sequence of Clostridium muelleri sp. nov. P21T, an Acid-Alcohol Producing Acetogen Isolated from Old Hay.</title>
        <authorList>
            <person name="Duncan K.E."/>
            <person name="Tanner R.S."/>
        </authorList>
    </citation>
    <scope>NUCLEOTIDE SEQUENCE [LARGE SCALE GENOMIC DNA]</scope>
    <source>
        <strain evidence="3 4">P21</strain>
    </source>
</reference>
<dbReference type="GO" id="GO:0016787">
    <property type="term" value="F:hydrolase activity"/>
    <property type="evidence" value="ECO:0007669"/>
    <property type="project" value="UniProtKB-KW"/>
</dbReference>
<dbReference type="SUPFAM" id="SSF55811">
    <property type="entry name" value="Nudix"/>
    <property type="match status" value="1"/>
</dbReference>
<dbReference type="InterPro" id="IPR020084">
    <property type="entry name" value="NUDIX_hydrolase_CS"/>
</dbReference>
<evidence type="ECO:0000259" key="2">
    <source>
        <dbReference type="PROSITE" id="PS51462"/>
    </source>
</evidence>
<name>A0A7Y0HLK9_9CLOT</name>
<feature type="domain" description="Nudix hydrolase" evidence="2">
    <location>
        <begin position="14"/>
        <end position="149"/>
    </location>
</feature>
<dbReference type="EMBL" id="JABBNI010000009">
    <property type="protein sequence ID" value="NMM62024.1"/>
    <property type="molecule type" value="Genomic_DNA"/>
</dbReference>
<sequence>MEDRDLTFKTNEGIFNYRVGAIIIRDKKILMVKNDNAPYYYSVGGRVKLNETSEEAVVRETFEETGIKFEIDRLAFIHEHFFHEEITKEHYHEIAFFYLMKENTNVNFVCKSSGDQGEKEHLYWLPIEKLDQYHLFPEFFKTKLSGNMTGIEHIVSKEC</sequence>
<gene>
    <name evidence="3" type="ORF">HBE96_04825</name>
</gene>
<reference evidence="3 4" key="1">
    <citation type="submission" date="2020-04" db="EMBL/GenBank/DDBJ databases">
        <authorList>
            <person name="Doyle D.A."/>
        </authorList>
    </citation>
    <scope>NUCLEOTIDE SEQUENCE [LARGE SCALE GENOMIC DNA]</scope>
    <source>
        <strain evidence="3 4">P21</strain>
    </source>
</reference>
<comment type="caution">
    <text evidence="3">The sequence shown here is derived from an EMBL/GenBank/DDBJ whole genome shotgun (WGS) entry which is preliminary data.</text>
</comment>
<dbReference type="PANTHER" id="PTHR43736:SF2">
    <property type="entry name" value="MUTT_NUDIX FAMILY PROTEIN"/>
    <property type="match status" value="1"/>
</dbReference>
<dbReference type="RefSeq" id="WP_169296623.1">
    <property type="nucleotide sequence ID" value="NZ_JABBNI010000009.1"/>
</dbReference>
<dbReference type="CDD" id="cd04688">
    <property type="entry name" value="NUDIX_Hydrolase"/>
    <property type="match status" value="1"/>
</dbReference>
<dbReference type="Gene3D" id="3.90.79.10">
    <property type="entry name" value="Nucleoside Triphosphate Pyrophosphohydrolase"/>
    <property type="match status" value="1"/>
</dbReference>
<dbReference type="Proteomes" id="UP000537131">
    <property type="component" value="Unassembled WGS sequence"/>
</dbReference>
<protein>
    <submittedName>
        <fullName evidence="3">NUDIX hydrolase</fullName>
    </submittedName>
</protein>
<evidence type="ECO:0000313" key="3">
    <source>
        <dbReference type="EMBL" id="NMM62024.1"/>
    </source>
</evidence>
<dbReference type="InterPro" id="IPR015797">
    <property type="entry name" value="NUDIX_hydrolase-like_dom_sf"/>
</dbReference>
<dbReference type="PANTHER" id="PTHR43736">
    <property type="entry name" value="ADP-RIBOSE PYROPHOSPHATASE"/>
    <property type="match status" value="1"/>
</dbReference>
<evidence type="ECO:0000313" key="4">
    <source>
        <dbReference type="Proteomes" id="UP000537131"/>
    </source>
</evidence>
<dbReference type="AlphaFoldDB" id="A0A7Y0HLK9"/>
<evidence type="ECO:0000256" key="1">
    <source>
        <dbReference type="ARBA" id="ARBA00022801"/>
    </source>
</evidence>
<keyword evidence="1 3" id="KW-0378">Hydrolase</keyword>
<keyword evidence="4" id="KW-1185">Reference proteome</keyword>
<dbReference type="PROSITE" id="PS51462">
    <property type="entry name" value="NUDIX"/>
    <property type="match status" value="1"/>
</dbReference>
<dbReference type="PROSITE" id="PS00893">
    <property type="entry name" value="NUDIX_BOX"/>
    <property type="match status" value="1"/>
</dbReference>
<dbReference type="InterPro" id="IPR000086">
    <property type="entry name" value="NUDIX_hydrolase_dom"/>
</dbReference>
<accession>A0A7Y0HLK9</accession>
<dbReference type="Pfam" id="PF00293">
    <property type="entry name" value="NUDIX"/>
    <property type="match status" value="1"/>
</dbReference>